<evidence type="ECO:0000313" key="3">
    <source>
        <dbReference type="Proteomes" id="UP000541444"/>
    </source>
</evidence>
<sequence>MFLKNPELASLLTWEEHPELFDMCVCALSKKGWIKCSRRAARSQIRIASDSATLRKHESIQRSNENVNSTITWTEYKSMTFTSMVISKIVRLANIILRVFRRTIKEVEKNDHLRDEPPRNFHLHLSRFGKSNEPTSNPSSTRVSSVQPNVAPARKHLFASSLNSASPPFYPSSSFNQDVPVPQKRDSGIINKTSFSYPFEENFSSNSSGVPRGKNASRSNSQDRSYIYDSIRPVVGKSSNLHSSGSSSQRSSNNQVVRVSQQAHANQRPTSKASSTDSSENEELDSPTSLNKSKTALVGKGKTQSNGRIPSFLYNGAAGSMGLGHGDHNFPGAPALLQ</sequence>
<gene>
    <name evidence="2" type="ORF">GIB67_000118</name>
</gene>
<feature type="compositionally biased region" description="Low complexity" evidence="1">
    <location>
        <begin position="238"/>
        <end position="262"/>
    </location>
</feature>
<accession>A0A7J7M643</accession>
<feature type="region of interest" description="Disordered" evidence="1">
    <location>
        <begin position="200"/>
        <end position="309"/>
    </location>
</feature>
<comment type="caution">
    <text evidence="2">The sequence shown here is derived from an EMBL/GenBank/DDBJ whole genome shotgun (WGS) entry which is preliminary data.</text>
</comment>
<feature type="region of interest" description="Disordered" evidence="1">
    <location>
        <begin position="111"/>
        <end position="148"/>
    </location>
</feature>
<feature type="compositionally biased region" description="Polar residues" evidence="1">
    <location>
        <begin position="263"/>
        <end position="278"/>
    </location>
</feature>
<reference evidence="2 3" key="1">
    <citation type="journal article" date="2020" name="IScience">
        <title>Genome Sequencing of the Endangered Kingdonia uniflora (Circaeasteraceae, Ranunculales) Reveals Potential Mechanisms of Evolutionary Specialization.</title>
        <authorList>
            <person name="Sun Y."/>
            <person name="Deng T."/>
            <person name="Zhang A."/>
            <person name="Moore M.J."/>
            <person name="Landis J.B."/>
            <person name="Lin N."/>
            <person name="Zhang H."/>
            <person name="Zhang X."/>
            <person name="Huang J."/>
            <person name="Zhang X."/>
            <person name="Sun H."/>
            <person name="Wang H."/>
        </authorList>
    </citation>
    <scope>NUCLEOTIDE SEQUENCE [LARGE SCALE GENOMIC DNA]</scope>
    <source>
        <strain evidence="2">TB1705</strain>
        <tissue evidence="2">Leaf</tissue>
    </source>
</reference>
<evidence type="ECO:0000313" key="2">
    <source>
        <dbReference type="EMBL" id="KAF6150244.1"/>
    </source>
</evidence>
<proteinExistence type="predicted"/>
<feature type="compositionally biased region" description="Polar residues" evidence="1">
    <location>
        <begin position="132"/>
        <end position="148"/>
    </location>
</feature>
<dbReference type="EMBL" id="JACGCM010001752">
    <property type="protein sequence ID" value="KAF6150244.1"/>
    <property type="molecule type" value="Genomic_DNA"/>
</dbReference>
<dbReference type="GO" id="GO:0035145">
    <property type="term" value="C:exon-exon junction complex"/>
    <property type="evidence" value="ECO:0007669"/>
    <property type="project" value="InterPro"/>
</dbReference>
<dbReference type="GO" id="GO:0003729">
    <property type="term" value="F:mRNA binding"/>
    <property type="evidence" value="ECO:0007669"/>
    <property type="project" value="InterPro"/>
</dbReference>
<dbReference type="OrthoDB" id="660348at2759"/>
<dbReference type="PANTHER" id="PTHR46837">
    <property type="entry name" value="PROTEIN MLN51 HOMOLOG"/>
    <property type="match status" value="1"/>
</dbReference>
<dbReference type="AlphaFoldDB" id="A0A7J7M643"/>
<feature type="non-terminal residue" evidence="2">
    <location>
        <position position="1"/>
    </location>
</feature>
<dbReference type="Proteomes" id="UP000541444">
    <property type="component" value="Unassembled WGS sequence"/>
</dbReference>
<feature type="compositionally biased region" description="Polar residues" evidence="1">
    <location>
        <begin position="200"/>
        <end position="209"/>
    </location>
</feature>
<name>A0A7J7M643_9MAGN</name>
<dbReference type="PANTHER" id="PTHR46837:SF5">
    <property type="entry name" value="PROTEIN MLN51 HOMOLOG"/>
    <property type="match status" value="1"/>
</dbReference>
<organism evidence="2 3">
    <name type="scientific">Kingdonia uniflora</name>
    <dbReference type="NCBI Taxonomy" id="39325"/>
    <lineage>
        <taxon>Eukaryota</taxon>
        <taxon>Viridiplantae</taxon>
        <taxon>Streptophyta</taxon>
        <taxon>Embryophyta</taxon>
        <taxon>Tracheophyta</taxon>
        <taxon>Spermatophyta</taxon>
        <taxon>Magnoliopsida</taxon>
        <taxon>Ranunculales</taxon>
        <taxon>Circaeasteraceae</taxon>
        <taxon>Kingdonia</taxon>
    </lineage>
</organism>
<dbReference type="InterPro" id="IPR044796">
    <property type="entry name" value="MLN51_plant"/>
</dbReference>
<keyword evidence="3" id="KW-1185">Reference proteome</keyword>
<evidence type="ECO:0000256" key="1">
    <source>
        <dbReference type="SAM" id="MobiDB-lite"/>
    </source>
</evidence>
<protein>
    <submittedName>
        <fullName evidence="2">Uncharacterized protein</fullName>
    </submittedName>
</protein>
<dbReference type="GO" id="GO:0006397">
    <property type="term" value="P:mRNA processing"/>
    <property type="evidence" value="ECO:0007669"/>
    <property type="project" value="InterPro"/>
</dbReference>